<sequence>MICFCVCYIVQYFVVSLSCRAWLNLISQVDNWNNSVACIGETTASATKKLGLKSIYYSSAPGFDGYAHIMMPFE</sequence>
<dbReference type="GO" id="GO:0009507">
    <property type="term" value="C:chloroplast"/>
    <property type="evidence" value="ECO:0007669"/>
    <property type="project" value="TreeGrafter"/>
</dbReference>
<dbReference type="AlphaFoldDB" id="A0A0A8Z8T0"/>
<dbReference type="GO" id="GO:0006780">
    <property type="term" value="P:uroporphyrinogen III biosynthetic process"/>
    <property type="evidence" value="ECO:0007669"/>
    <property type="project" value="UniProtKB-UniRule"/>
</dbReference>
<comment type="function">
    <text evidence="1">Catalyzes cyclization of the linear tetrapyrrole, hydroxymethylbilane, to the macrocyclic uroporphyrinogen III.</text>
</comment>
<comment type="catalytic activity">
    <reaction evidence="1">
        <text>hydroxymethylbilane = uroporphyrinogen III + H2O</text>
        <dbReference type="Rhea" id="RHEA:18965"/>
        <dbReference type="ChEBI" id="CHEBI:15377"/>
        <dbReference type="ChEBI" id="CHEBI:57308"/>
        <dbReference type="ChEBI" id="CHEBI:57845"/>
        <dbReference type="EC" id="4.2.1.75"/>
    </reaction>
</comment>
<keyword evidence="2" id="KW-0732">Signal</keyword>
<dbReference type="EC" id="4.2.1.75" evidence="1"/>
<feature type="chain" id="PRO_5002045022" description="Uroporphyrinogen-III synthase" evidence="2">
    <location>
        <begin position="22"/>
        <end position="74"/>
    </location>
</feature>
<accession>A0A0A8Z8T0</accession>
<name>A0A0A8Z8T0_ARUDO</name>
<evidence type="ECO:0000256" key="1">
    <source>
        <dbReference type="RuleBase" id="RU366031"/>
    </source>
</evidence>
<dbReference type="GO" id="GO:0004852">
    <property type="term" value="F:uroporphyrinogen-III synthase activity"/>
    <property type="evidence" value="ECO:0007669"/>
    <property type="project" value="UniProtKB-UniRule"/>
</dbReference>
<dbReference type="PANTHER" id="PTHR38042">
    <property type="entry name" value="UROPORPHYRINOGEN-III SYNTHASE, CHLOROPLASTIC"/>
    <property type="match status" value="1"/>
</dbReference>
<dbReference type="EMBL" id="GBRH01262061">
    <property type="protein sequence ID" value="JAD35834.1"/>
    <property type="molecule type" value="Transcribed_RNA"/>
</dbReference>
<dbReference type="InterPro" id="IPR039793">
    <property type="entry name" value="UROS/Hem4"/>
</dbReference>
<dbReference type="PANTHER" id="PTHR38042:SF1">
    <property type="entry name" value="UROPORPHYRINOGEN-III SYNTHASE, CHLOROPLASTIC"/>
    <property type="match status" value="1"/>
</dbReference>
<reference evidence="3" key="2">
    <citation type="journal article" date="2015" name="Data Brief">
        <title>Shoot transcriptome of the giant reed, Arundo donax.</title>
        <authorList>
            <person name="Barrero R.A."/>
            <person name="Guerrero F.D."/>
            <person name="Moolhuijzen P."/>
            <person name="Goolsby J.A."/>
            <person name="Tidwell J."/>
            <person name="Bellgard S.E."/>
            <person name="Bellgard M.I."/>
        </authorList>
    </citation>
    <scope>NUCLEOTIDE SEQUENCE</scope>
    <source>
        <tissue evidence="3">Shoot tissue taken approximately 20 cm above the soil surface</tissue>
    </source>
</reference>
<dbReference type="Gene3D" id="3.40.50.10090">
    <property type="match status" value="1"/>
</dbReference>
<reference evidence="3" key="1">
    <citation type="submission" date="2014-09" db="EMBL/GenBank/DDBJ databases">
        <authorList>
            <person name="Magalhaes I.L.F."/>
            <person name="Oliveira U."/>
            <person name="Santos F.R."/>
            <person name="Vidigal T.H.D.A."/>
            <person name="Brescovit A.D."/>
            <person name="Santos A.J."/>
        </authorList>
    </citation>
    <scope>NUCLEOTIDE SEQUENCE</scope>
    <source>
        <tissue evidence="3">Shoot tissue taken approximately 20 cm above the soil surface</tissue>
    </source>
</reference>
<dbReference type="SUPFAM" id="SSF69618">
    <property type="entry name" value="HemD-like"/>
    <property type="match status" value="1"/>
</dbReference>
<keyword evidence="1" id="KW-0456">Lyase</keyword>
<dbReference type="GO" id="GO:0006782">
    <property type="term" value="P:protoporphyrinogen IX biosynthetic process"/>
    <property type="evidence" value="ECO:0007669"/>
    <property type="project" value="UniProtKB-UniRule"/>
</dbReference>
<evidence type="ECO:0000256" key="2">
    <source>
        <dbReference type="SAM" id="SignalP"/>
    </source>
</evidence>
<comment type="similarity">
    <text evidence="1">Belongs to the uroporphyrinogen-III synthase family.</text>
</comment>
<dbReference type="UniPathway" id="UPA00251">
    <property type="reaction ID" value="UER00320"/>
</dbReference>
<evidence type="ECO:0000313" key="3">
    <source>
        <dbReference type="EMBL" id="JAD35834.1"/>
    </source>
</evidence>
<comment type="pathway">
    <text evidence="1">Porphyrin-containing compound metabolism; protoporphyrin-IX biosynthesis; coproporphyrinogen-III from 5-aminolevulinate: step 3/4.</text>
</comment>
<dbReference type="InterPro" id="IPR036108">
    <property type="entry name" value="4pyrrol_syn_uPrphyn_synt_sf"/>
</dbReference>
<organism evidence="3">
    <name type="scientific">Arundo donax</name>
    <name type="common">Giant reed</name>
    <name type="synonym">Donax arundinaceus</name>
    <dbReference type="NCBI Taxonomy" id="35708"/>
    <lineage>
        <taxon>Eukaryota</taxon>
        <taxon>Viridiplantae</taxon>
        <taxon>Streptophyta</taxon>
        <taxon>Embryophyta</taxon>
        <taxon>Tracheophyta</taxon>
        <taxon>Spermatophyta</taxon>
        <taxon>Magnoliopsida</taxon>
        <taxon>Liliopsida</taxon>
        <taxon>Poales</taxon>
        <taxon>Poaceae</taxon>
        <taxon>PACMAD clade</taxon>
        <taxon>Arundinoideae</taxon>
        <taxon>Arundineae</taxon>
        <taxon>Arundo</taxon>
    </lineage>
</organism>
<keyword evidence="1" id="KW-0627">Porphyrin biosynthesis</keyword>
<proteinExistence type="inferred from homology"/>
<feature type="signal peptide" evidence="2">
    <location>
        <begin position="1"/>
        <end position="21"/>
    </location>
</feature>
<protein>
    <recommendedName>
        <fullName evidence="1">Uroporphyrinogen-III synthase</fullName>
        <ecNumber evidence="1">4.2.1.75</ecNumber>
    </recommendedName>
</protein>